<feature type="transmembrane region" description="Helical" evidence="1">
    <location>
        <begin position="47"/>
        <end position="73"/>
    </location>
</feature>
<evidence type="ECO:0000256" key="1">
    <source>
        <dbReference type="SAM" id="Phobius"/>
    </source>
</evidence>
<dbReference type="AlphaFoldDB" id="A0A067SEI9"/>
<gene>
    <name evidence="2" type="ORF">GALMADRAFT_931812</name>
</gene>
<accession>A0A067SEI9</accession>
<dbReference type="EMBL" id="KL142403">
    <property type="protein sequence ID" value="KDR69345.1"/>
    <property type="molecule type" value="Genomic_DNA"/>
</dbReference>
<keyword evidence="1" id="KW-0472">Membrane</keyword>
<protein>
    <recommendedName>
        <fullName evidence="4">G-protein coupled receptors family 1 profile domain-containing protein</fullName>
    </recommendedName>
</protein>
<evidence type="ECO:0000313" key="3">
    <source>
        <dbReference type="Proteomes" id="UP000027222"/>
    </source>
</evidence>
<name>A0A067SEI9_GALM3</name>
<keyword evidence="3" id="KW-1185">Reference proteome</keyword>
<dbReference type="Proteomes" id="UP000027222">
    <property type="component" value="Unassembled WGS sequence"/>
</dbReference>
<keyword evidence="1" id="KW-1133">Transmembrane helix</keyword>
<evidence type="ECO:0008006" key="4">
    <source>
        <dbReference type="Google" id="ProtNLM"/>
    </source>
</evidence>
<feature type="transmembrane region" description="Helical" evidence="1">
    <location>
        <begin position="139"/>
        <end position="163"/>
    </location>
</feature>
<feature type="transmembrane region" description="Helical" evidence="1">
    <location>
        <begin position="12"/>
        <end position="35"/>
    </location>
</feature>
<proteinExistence type="predicted"/>
<reference evidence="3" key="1">
    <citation type="journal article" date="2014" name="Proc. Natl. Acad. Sci. U.S.A.">
        <title>Extensive sampling of basidiomycete genomes demonstrates inadequacy of the white-rot/brown-rot paradigm for wood decay fungi.</title>
        <authorList>
            <person name="Riley R."/>
            <person name="Salamov A.A."/>
            <person name="Brown D.W."/>
            <person name="Nagy L.G."/>
            <person name="Floudas D."/>
            <person name="Held B.W."/>
            <person name="Levasseur A."/>
            <person name="Lombard V."/>
            <person name="Morin E."/>
            <person name="Otillar R."/>
            <person name="Lindquist E.A."/>
            <person name="Sun H."/>
            <person name="LaButti K.M."/>
            <person name="Schmutz J."/>
            <person name="Jabbour D."/>
            <person name="Luo H."/>
            <person name="Baker S.E."/>
            <person name="Pisabarro A.G."/>
            <person name="Walton J.D."/>
            <person name="Blanchette R.A."/>
            <person name="Henrissat B."/>
            <person name="Martin F."/>
            <person name="Cullen D."/>
            <person name="Hibbett D.S."/>
            <person name="Grigoriev I.V."/>
        </authorList>
    </citation>
    <scope>NUCLEOTIDE SEQUENCE [LARGE SCALE GENOMIC DNA]</scope>
    <source>
        <strain evidence="3">CBS 339.88</strain>
    </source>
</reference>
<organism evidence="2 3">
    <name type="scientific">Galerina marginata (strain CBS 339.88)</name>
    <dbReference type="NCBI Taxonomy" id="685588"/>
    <lineage>
        <taxon>Eukaryota</taxon>
        <taxon>Fungi</taxon>
        <taxon>Dikarya</taxon>
        <taxon>Basidiomycota</taxon>
        <taxon>Agaricomycotina</taxon>
        <taxon>Agaricomycetes</taxon>
        <taxon>Agaricomycetidae</taxon>
        <taxon>Agaricales</taxon>
        <taxon>Agaricineae</taxon>
        <taxon>Strophariaceae</taxon>
        <taxon>Galerina</taxon>
    </lineage>
</organism>
<dbReference type="HOGENOM" id="CLU_035509_14_0_1"/>
<feature type="transmembrane region" description="Helical" evidence="1">
    <location>
        <begin position="169"/>
        <end position="190"/>
    </location>
</feature>
<keyword evidence="1" id="KW-0812">Transmembrane</keyword>
<sequence>MLAVTEDAYLGNFFGVLNGYLVTIALCSMQGIMIYRVSSMYNHQRRIIALLSGSLILEVASLIAIQCISSNTIAPVPEPEPGVHFCTTDSSPYWLYSIWIPIMSFELIILILALSLGIRYYRSIRIIRRIGSSASLPYILLRDSITFPFILVVLCFINLIAWIRLPYLIGEMTYVLSSFAPCIIGSRLILNLREAYYQSFKEECNISQPEDRDERFFMTNGTDNSTS</sequence>
<evidence type="ECO:0000313" key="2">
    <source>
        <dbReference type="EMBL" id="KDR69345.1"/>
    </source>
</evidence>
<dbReference type="OrthoDB" id="2638860at2759"/>
<feature type="transmembrane region" description="Helical" evidence="1">
    <location>
        <begin position="93"/>
        <end position="118"/>
    </location>
</feature>